<evidence type="ECO:0000313" key="2">
    <source>
        <dbReference type="EMBL" id="CAD9949162.1"/>
    </source>
</evidence>
<feature type="compositionally biased region" description="Basic and acidic residues" evidence="1">
    <location>
        <begin position="72"/>
        <end position="86"/>
    </location>
</feature>
<sequence length="355" mass="39825">MRVNDDQRSSLSGIVSKEETATTTSASPDKTTTTPTLAHEKRRLDQVIMGHRAESQDTKMVGSTPVTPAVESDEKPAKRTRRPRFERQMSIPRIGAIADDGEDDVTIASSKKTPKRCEAITFLELIDRQLTPSGSGGPNNKSVPKKRVLKKSGSLSRLDASDDDTKKGVTIKKSVRFATNESTNKVWCLVRTFRKEPKSRHYQMWWTAEEMEARNDEDMETASMMEDKYCRALQAAYDSIEKSSGKKVDLCFQTLYSCSQARGLESDVFPMIAKQVRSHRNSVLGAQEVILENGAKKLSDFELKLISQQSKKVSKKNAIMARKMGEFDQQVLTVLAQVEMESRMEQDDDDDAISL</sequence>
<reference evidence="2" key="1">
    <citation type="submission" date="2021-01" db="EMBL/GenBank/DDBJ databases">
        <authorList>
            <person name="Corre E."/>
            <person name="Pelletier E."/>
            <person name="Niang G."/>
            <person name="Scheremetjew M."/>
            <person name="Finn R."/>
            <person name="Kale V."/>
            <person name="Holt S."/>
            <person name="Cochrane G."/>
            <person name="Meng A."/>
            <person name="Brown T."/>
            <person name="Cohen L."/>
        </authorList>
    </citation>
    <scope>NUCLEOTIDE SEQUENCE</scope>
    <source>
        <strain evidence="2">CCMP125</strain>
    </source>
</reference>
<organism evidence="2">
    <name type="scientific">Entomoneis paludosa</name>
    <dbReference type="NCBI Taxonomy" id="265537"/>
    <lineage>
        <taxon>Eukaryota</taxon>
        <taxon>Sar</taxon>
        <taxon>Stramenopiles</taxon>
        <taxon>Ochrophyta</taxon>
        <taxon>Bacillariophyta</taxon>
        <taxon>Bacillariophyceae</taxon>
        <taxon>Bacillariophycidae</taxon>
        <taxon>Entomoneidaceae</taxon>
        <taxon>Entomoneis</taxon>
    </lineage>
</organism>
<gene>
    <name evidence="2" type="ORF">APAL1065_LOCUS4513</name>
</gene>
<evidence type="ECO:0000256" key="1">
    <source>
        <dbReference type="SAM" id="MobiDB-lite"/>
    </source>
</evidence>
<feature type="compositionally biased region" description="Low complexity" evidence="1">
    <location>
        <begin position="21"/>
        <end position="36"/>
    </location>
</feature>
<name>A0A7S2Y4G5_9STRA</name>
<feature type="compositionally biased region" description="Basic and acidic residues" evidence="1">
    <location>
        <begin position="38"/>
        <end position="57"/>
    </location>
</feature>
<feature type="region of interest" description="Disordered" evidence="1">
    <location>
        <begin position="129"/>
        <end position="163"/>
    </location>
</feature>
<dbReference type="EMBL" id="HBHT01006755">
    <property type="protein sequence ID" value="CAD9949162.1"/>
    <property type="molecule type" value="Transcribed_RNA"/>
</dbReference>
<feature type="region of interest" description="Disordered" evidence="1">
    <location>
        <begin position="1"/>
        <end position="86"/>
    </location>
</feature>
<accession>A0A7S2Y4G5</accession>
<proteinExistence type="predicted"/>
<dbReference type="AlphaFoldDB" id="A0A7S2Y4G5"/>
<protein>
    <submittedName>
        <fullName evidence="2">Uncharacterized protein</fullName>
    </submittedName>
</protein>
<feature type="compositionally biased region" description="Polar residues" evidence="1">
    <location>
        <begin position="130"/>
        <end position="142"/>
    </location>
</feature>